<dbReference type="HAMAP" id="MF_00048">
    <property type="entry name" value="UPF0102"/>
    <property type="match status" value="1"/>
</dbReference>
<dbReference type="AlphaFoldDB" id="A0A517Z2M8"/>
<dbReference type="Pfam" id="PF02021">
    <property type="entry name" value="UPF0102"/>
    <property type="match status" value="1"/>
</dbReference>
<protein>
    <recommendedName>
        <fullName evidence="2">UPF0102 protein Mal4_10240</fullName>
    </recommendedName>
</protein>
<dbReference type="NCBIfam" id="TIGR00252">
    <property type="entry name" value="YraN family protein"/>
    <property type="match status" value="1"/>
</dbReference>
<dbReference type="Gene3D" id="3.40.1350.10">
    <property type="match status" value="1"/>
</dbReference>
<dbReference type="PANTHER" id="PTHR34039:SF1">
    <property type="entry name" value="UPF0102 PROTEIN YRAN"/>
    <property type="match status" value="1"/>
</dbReference>
<dbReference type="KEGG" id="mri:Mal4_10240"/>
<dbReference type="InterPro" id="IPR011335">
    <property type="entry name" value="Restrct_endonuc-II-like"/>
</dbReference>
<reference evidence="3 4" key="1">
    <citation type="submission" date="2019-02" db="EMBL/GenBank/DDBJ databases">
        <title>Deep-cultivation of Planctomycetes and their phenomic and genomic characterization uncovers novel biology.</title>
        <authorList>
            <person name="Wiegand S."/>
            <person name="Jogler M."/>
            <person name="Boedeker C."/>
            <person name="Pinto D."/>
            <person name="Vollmers J."/>
            <person name="Rivas-Marin E."/>
            <person name="Kohn T."/>
            <person name="Peeters S.H."/>
            <person name="Heuer A."/>
            <person name="Rast P."/>
            <person name="Oberbeckmann S."/>
            <person name="Bunk B."/>
            <person name="Jeske O."/>
            <person name="Meyerdierks A."/>
            <person name="Storesund J.E."/>
            <person name="Kallscheuer N."/>
            <person name="Luecker S."/>
            <person name="Lage O.M."/>
            <person name="Pohl T."/>
            <person name="Merkel B.J."/>
            <person name="Hornburger P."/>
            <person name="Mueller R.-W."/>
            <person name="Bruemmer F."/>
            <person name="Labrenz M."/>
            <person name="Spormann A.M."/>
            <person name="Op den Camp H."/>
            <person name="Overmann J."/>
            <person name="Amann R."/>
            <person name="Jetten M.S.M."/>
            <person name="Mascher T."/>
            <person name="Medema M.H."/>
            <person name="Devos D.P."/>
            <person name="Kaster A.-K."/>
            <person name="Ovreas L."/>
            <person name="Rohde M."/>
            <person name="Galperin M.Y."/>
            <person name="Jogler C."/>
        </authorList>
    </citation>
    <scope>NUCLEOTIDE SEQUENCE [LARGE SCALE GENOMIC DNA]</scope>
    <source>
        <strain evidence="3 4">Mal4</strain>
    </source>
</reference>
<dbReference type="InterPro" id="IPR011856">
    <property type="entry name" value="tRNA_endonuc-like_dom_sf"/>
</dbReference>
<proteinExistence type="inferred from homology"/>
<dbReference type="SUPFAM" id="SSF52980">
    <property type="entry name" value="Restriction endonuclease-like"/>
    <property type="match status" value="1"/>
</dbReference>
<dbReference type="CDD" id="cd20736">
    <property type="entry name" value="PoNe_Nuclease"/>
    <property type="match status" value="1"/>
</dbReference>
<dbReference type="Proteomes" id="UP000320496">
    <property type="component" value="Chromosome"/>
</dbReference>
<dbReference type="OrthoDB" id="9802516at2"/>
<dbReference type="GO" id="GO:0003676">
    <property type="term" value="F:nucleic acid binding"/>
    <property type="evidence" value="ECO:0007669"/>
    <property type="project" value="InterPro"/>
</dbReference>
<dbReference type="EMBL" id="CP036275">
    <property type="protein sequence ID" value="QDU36728.1"/>
    <property type="molecule type" value="Genomic_DNA"/>
</dbReference>
<dbReference type="NCBIfam" id="NF009154">
    <property type="entry name" value="PRK12497.3-3"/>
    <property type="match status" value="1"/>
</dbReference>
<dbReference type="PANTHER" id="PTHR34039">
    <property type="entry name" value="UPF0102 PROTEIN YRAN"/>
    <property type="match status" value="1"/>
</dbReference>
<evidence type="ECO:0000313" key="3">
    <source>
        <dbReference type="EMBL" id="QDU36728.1"/>
    </source>
</evidence>
<gene>
    <name evidence="3" type="ORF">Mal4_10240</name>
</gene>
<dbReference type="NCBIfam" id="NF009150">
    <property type="entry name" value="PRK12497.1-3"/>
    <property type="match status" value="1"/>
</dbReference>
<dbReference type="RefSeq" id="WP_145367362.1">
    <property type="nucleotide sequence ID" value="NZ_CP036275.1"/>
</dbReference>
<evidence type="ECO:0000256" key="2">
    <source>
        <dbReference type="HAMAP-Rule" id="MF_00048"/>
    </source>
</evidence>
<evidence type="ECO:0000313" key="4">
    <source>
        <dbReference type="Proteomes" id="UP000320496"/>
    </source>
</evidence>
<evidence type="ECO:0000256" key="1">
    <source>
        <dbReference type="ARBA" id="ARBA00006738"/>
    </source>
</evidence>
<sequence>MNRAGWLTKLLGDRGERAAVRYLKRQGYRILARQSRSRIGELDIIAMDGPTIVFIEVKTRSSHAAGHPAEAVTSTKQRQITRAALQWLRARRLLERPARFDVVAITWKPGSAPEIAHIRNAFPATGFGQMFS</sequence>
<comment type="similarity">
    <text evidence="1 2">Belongs to the UPF0102 family.</text>
</comment>
<keyword evidence="4" id="KW-1185">Reference proteome</keyword>
<dbReference type="InterPro" id="IPR003509">
    <property type="entry name" value="UPF0102_YraN-like"/>
</dbReference>
<accession>A0A517Z2M8</accession>
<name>A0A517Z2M8_9PLAN</name>
<organism evidence="3 4">
    <name type="scientific">Maioricimonas rarisocia</name>
    <dbReference type="NCBI Taxonomy" id="2528026"/>
    <lineage>
        <taxon>Bacteria</taxon>
        <taxon>Pseudomonadati</taxon>
        <taxon>Planctomycetota</taxon>
        <taxon>Planctomycetia</taxon>
        <taxon>Planctomycetales</taxon>
        <taxon>Planctomycetaceae</taxon>
        <taxon>Maioricimonas</taxon>
    </lineage>
</organism>